<evidence type="ECO:0000313" key="4">
    <source>
        <dbReference type="EMBL" id="SEH94148.1"/>
    </source>
</evidence>
<dbReference type="SUPFAM" id="SSF141868">
    <property type="entry name" value="EAL domain-like"/>
    <property type="match status" value="1"/>
</dbReference>
<dbReference type="STRING" id="173990.SAMN05660691_02283"/>
<dbReference type="Proteomes" id="UP000199371">
    <property type="component" value="Unassembled WGS sequence"/>
</dbReference>
<dbReference type="SMART" id="SM00267">
    <property type="entry name" value="GGDEF"/>
    <property type="match status" value="1"/>
</dbReference>
<feature type="domain" description="EAL" evidence="2">
    <location>
        <begin position="401"/>
        <end position="641"/>
    </location>
</feature>
<evidence type="ECO:0000259" key="3">
    <source>
        <dbReference type="PROSITE" id="PS50887"/>
    </source>
</evidence>
<gene>
    <name evidence="4" type="ORF">SAMN05660691_02283</name>
</gene>
<dbReference type="InterPro" id="IPR050706">
    <property type="entry name" value="Cyclic-di-GMP_PDE-like"/>
</dbReference>
<proteinExistence type="predicted"/>
<feature type="domain" description="GGDEF" evidence="3">
    <location>
        <begin position="257"/>
        <end position="388"/>
    </location>
</feature>
<evidence type="ECO:0000259" key="2">
    <source>
        <dbReference type="PROSITE" id="PS50883"/>
    </source>
</evidence>
<dbReference type="Gene3D" id="3.20.20.450">
    <property type="entry name" value="EAL domain"/>
    <property type="match status" value="1"/>
</dbReference>
<keyword evidence="1" id="KW-0472">Membrane</keyword>
<dbReference type="PROSITE" id="PS50883">
    <property type="entry name" value="EAL"/>
    <property type="match status" value="1"/>
</dbReference>
<organism evidence="4 5">
    <name type="scientific">Rheinheimera pacifica</name>
    <dbReference type="NCBI Taxonomy" id="173990"/>
    <lineage>
        <taxon>Bacteria</taxon>
        <taxon>Pseudomonadati</taxon>
        <taxon>Pseudomonadota</taxon>
        <taxon>Gammaproteobacteria</taxon>
        <taxon>Chromatiales</taxon>
        <taxon>Chromatiaceae</taxon>
        <taxon>Rheinheimera</taxon>
    </lineage>
</organism>
<dbReference type="Gene3D" id="3.30.70.270">
    <property type="match status" value="1"/>
</dbReference>
<dbReference type="InterPro" id="IPR043128">
    <property type="entry name" value="Rev_trsase/Diguanyl_cyclase"/>
</dbReference>
<dbReference type="PANTHER" id="PTHR33121">
    <property type="entry name" value="CYCLIC DI-GMP PHOSPHODIESTERASE PDEF"/>
    <property type="match status" value="1"/>
</dbReference>
<name>A0A1H6M7Z4_9GAMM</name>
<dbReference type="InterPro" id="IPR000160">
    <property type="entry name" value="GGDEF_dom"/>
</dbReference>
<dbReference type="InterPro" id="IPR035919">
    <property type="entry name" value="EAL_sf"/>
</dbReference>
<sequence>MRIFRTLLISQLLSAFLLAAIALTALVLYTQQQLDNDQQHATVAIEQILSHHLTGDGKILSRQLDRSFALKSLRISQLDGTVLHEQNQNNNNAAVATAVLELFGSEFKQQTVRNQDQNIQISYQLDFSQRLQAFLQLVLLLILAPFVIGWLPVLMSKSSINRSYKRTTAAVNDLIDRFIVDPQKSEPDWNKIPPEFADINVALQKLAHYTRSQYNEMTSNAHQIAEEAYKDPVTDLPNRNRFVQYYEENIRQNEQNDFGVFAITRCTELQALNQTRGYQEGDSYIREVATIVKKLADNYKDNRVYRLNSSDFGILLPRVTPKEAENFALQLQSRLNEYQKMAELDSVAYSGLVSYESGKALGELLAVADTSISLAQTKQPNAWHLQKESSGLDMTNGSYGNQNWRNVIDDVLTNHRIALLVQLIQPANRSAKAYSEILVRFKTQENQVLPTASFLAMAEKLDRIVQVDRLIIETALTTIKNKNLQDQYFGLNLSARCVHDDQFIIWLERRLLKDAHIAAKLIFEVTEFGLQQNLKTSKRFIDMVHRAGARVTVEKFGVGITSFKFFRDLKPDYVKMDGSYTRHINDDKNNQYFMRLMIDLAHRIGVGVFAESVETQEEKHMLESLFIDGNQGYYIGKPAPI</sequence>
<dbReference type="RefSeq" id="WP_092793378.1">
    <property type="nucleotide sequence ID" value="NZ_DASWWU010000011.1"/>
</dbReference>
<dbReference type="GO" id="GO:0071111">
    <property type="term" value="F:cyclic-guanylate-specific phosphodiesterase activity"/>
    <property type="evidence" value="ECO:0007669"/>
    <property type="project" value="InterPro"/>
</dbReference>
<keyword evidence="1" id="KW-0812">Transmembrane</keyword>
<dbReference type="Pfam" id="PF00990">
    <property type="entry name" value="GGDEF"/>
    <property type="match status" value="1"/>
</dbReference>
<dbReference type="EMBL" id="FNXF01000008">
    <property type="protein sequence ID" value="SEH94148.1"/>
    <property type="molecule type" value="Genomic_DNA"/>
</dbReference>
<dbReference type="InterPro" id="IPR001633">
    <property type="entry name" value="EAL_dom"/>
</dbReference>
<evidence type="ECO:0000256" key="1">
    <source>
        <dbReference type="SAM" id="Phobius"/>
    </source>
</evidence>
<dbReference type="PROSITE" id="PS50887">
    <property type="entry name" value="GGDEF"/>
    <property type="match status" value="1"/>
</dbReference>
<dbReference type="AlphaFoldDB" id="A0A1H6M7Z4"/>
<protein>
    <submittedName>
        <fullName evidence="4">Diguanylate cyclase (GGDEF) domain-containing protein</fullName>
    </submittedName>
</protein>
<accession>A0A1H6M7Z4</accession>
<reference evidence="5" key="1">
    <citation type="submission" date="2016-10" db="EMBL/GenBank/DDBJ databases">
        <authorList>
            <person name="Varghese N."/>
            <person name="Submissions S."/>
        </authorList>
    </citation>
    <scope>NUCLEOTIDE SEQUENCE [LARGE SCALE GENOMIC DNA]</scope>
    <source>
        <strain evidence="5">DSM 17616</strain>
    </source>
</reference>
<dbReference type="InterPro" id="IPR029787">
    <property type="entry name" value="Nucleotide_cyclase"/>
</dbReference>
<feature type="transmembrane region" description="Helical" evidence="1">
    <location>
        <begin position="133"/>
        <end position="155"/>
    </location>
</feature>
<evidence type="ECO:0000313" key="5">
    <source>
        <dbReference type="Proteomes" id="UP000199371"/>
    </source>
</evidence>
<dbReference type="CDD" id="cd01948">
    <property type="entry name" value="EAL"/>
    <property type="match status" value="1"/>
</dbReference>
<dbReference type="SMART" id="SM00052">
    <property type="entry name" value="EAL"/>
    <property type="match status" value="1"/>
</dbReference>
<dbReference type="Pfam" id="PF00563">
    <property type="entry name" value="EAL"/>
    <property type="match status" value="1"/>
</dbReference>
<dbReference type="OrthoDB" id="5894408at2"/>
<dbReference type="PANTHER" id="PTHR33121:SF79">
    <property type="entry name" value="CYCLIC DI-GMP PHOSPHODIESTERASE PDED-RELATED"/>
    <property type="match status" value="1"/>
</dbReference>
<dbReference type="SUPFAM" id="SSF55073">
    <property type="entry name" value="Nucleotide cyclase"/>
    <property type="match status" value="1"/>
</dbReference>
<keyword evidence="1" id="KW-1133">Transmembrane helix</keyword>
<keyword evidence="5" id="KW-1185">Reference proteome</keyword>